<dbReference type="EMBL" id="JAOZYC010000098">
    <property type="protein sequence ID" value="MEB8338576.1"/>
    <property type="molecule type" value="Genomic_DNA"/>
</dbReference>
<dbReference type="PANTHER" id="PTHR45745">
    <property type="entry name" value="PHOSPHOMANNOMUTASE 45A"/>
    <property type="match status" value="1"/>
</dbReference>
<proteinExistence type="inferred from homology"/>
<dbReference type="InterPro" id="IPR005844">
    <property type="entry name" value="A-D-PHexomutase_a/b/a-I"/>
</dbReference>
<feature type="domain" description="Alpha-D-phosphohexomutase alpha/beta/alpha" evidence="9">
    <location>
        <begin position="51"/>
        <end position="187"/>
    </location>
</feature>
<keyword evidence="4 7" id="KW-0479">Metal-binding</keyword>
<dbReference type="Pfam" id="PF02879">
    <property type="entry name" value="PGM_PMM_II"/>
    <property type="match status" value="1"/>
</dbReference>
<gene>
    <name evidence="12" type="ORF">OKJ99_13835</name>
</gene>
<dbReference type="PANTHER" id="PTHR45745:SF1">
    <property type="entry name" value="PHOSPHOGLUCOMUTASE 2B-RELATED"/>
    <property type="match status" value="1"/>
</dbReference>
<evidence type="ECO:0000259" key="8">
    <source>
        <dbReference type="Pfam" id="PF00408"/>
    </source>
</evidence>
<evidence type="ECO:0000256" key="1">
    <source>
        <dbReference type="ARBA" id="ARBA00001946"/>
    </source>
</evidence>
<feature type="domain" description="Alpha-D-phosphohexomutase C-terminal" evidence="8">
    <location>
        <begin position="461"/>
        <end position="517"/>
    </location>
</feature>
<feature type="domain" description="Alpha-D-phosphohexomutase alpha/beta/alpha" evidence="10">
    <location>
        <begin position="221"/>
        <end position="315"/>
    </location>
</feature>
<evidence type="ECO:0000256" key="2">
    <source>
        <dbReference type="ARBA" id="ARBA00010231"/>
    </source>
</evidence>
<dbReference type="Proteomes" id="UP001354931">
    <property type="component" value="Unassembled WGS sequence"/>
</dbReference>
<dbReference type="InterPro" id="IPR005843">
    <property type="entry name" value="A-D-PHexomutase_C"/>
</dbReference>
<organism evidence="12 13">
    <name type="scientific">Streptomyces endophyticus</name>
    <dbReference type="NCBI Taxonomy" id="714166"/>
    <lineage>
        <taxon>Bacteria</taxon>
        <taxon>Bacillati</taxon>
        <taxon>Actinomycetota</taxon>
        <taxon>Actinomycetes</taxon>
        <taxon>Kitasatosporales</taxon>
        <taxon>Streptomycetaceae</taxon>
        <taxon>Streptomyces</taxon>
    </lineage>
</organism>
<keyword evidence="13" id="KW-1185">Reference proteome</keyword>
<dbReference type="InterPro" id="IPR016055">
    <property type="entry name" value="A-D-PHexomutase_a/b/a-I/II/III"/>
</dbReference>
<dbReference type="Pfam" id="PF02878">
    <property type="entry name" value="PGM_PMM_I"/>
    <property type="match status" value="1"/>
</dbReference>
<accession>A0ABU6F3J0</accession>
<evidence type="ECO:0000259" key="9">
    <source>
        <dbReference type="Pfam" id="PF02878"/>
    </source>
</evidence>
<dbReference type="CDD" id="cd05799">
    <property type="entry name" value="PGM2"/>
    <property type="match status" value="1"/>
</dbReference>
<sequence>MRTVTVSGSELLDRAKAWLAEDPDPETREELAKLIEAGDLEAIGERFSGMLQFGTAGLRGELGAGPMRMNRAVVIRAAAGLAAYLKAKGETDGPVVIGYDARHKSADFARDTAAVMVGAGLRAAVLPRPLPTPVLAFAIRHLGAVAGVEVTASHNPPRDNGYKVYLGDGSQIVPPADAEIAAEIDAVASLNDVPRAESGWETLGEDVLEAYLARTDAVLAPGSPRGARTVYTAMHGVGKDTLLAAFARAGFPEPVLVPEQAEPDPDFPTVAFPNPEEPGAMDLSFATARAQGETPDLIIANDPDADRCAVAVPDGGEWRMLRGDEVGALLAAHLVKRGVSGVLAESIVSSSLLGRIAEAAGLPYEETLTGFKWIARVEGLRYGYEEALGYCVDPEGVRDKDGITAALLVTELASELKEQGRTLLDVLDDLALAHGLHATDQLSVRVEDLSVIADAMRRLREAPPVRLAGLAVARADDLSEGEGGLPPTDGLRYTLDGARVVVRPSGTEPKLKCYLEVVVAVGGRDALPAARVTAAERLAAIKRDLSVAAGI</sequence>
<keyword evidence="3" id="KW-0597">Phosphoprotein</keyword>
<evidence type="ECO:0000313" key="12">
    <source>
        <dbReference type="EMBL" id="MEB8338576.1"/>
    </source>
</evidence>
<protein>
    <submittedName>
        <fullName evidence="12">Phospho-sugar mutase</fullName>
    </submittedName>
</protein>
<evidence type="ECO:0000256" key="5">
    <source>
        <dbReference type="ARBA" id="ARBA00022842"/>
    </source>
</evidence>
<dbReference type="SUPFAM" id="SSF53738">
    <property type="entry name" value="Phosphoglucomutase, first 3 domains"/>
    <property type="match status" value="3"/>
</dbReference>
<comment type="caution">
    <text evidence="12">The sequence shown here is derived from an EMBL/GenBank/DDBJ whole genome shotgun (WGS) entry which is preliminary data.</text>
</comment>
<evidence type="ECO:0000259" key="10">
    <source>
        <dbReference type="Pfam" id="PF02879"/>
    </source>
</evidence>
<comment type="cofactor">
    <cofactor evidence="1">
        <name>Mg(2+)</name>
        <dbReference type="ChEBI" id="CHEBI:18420"/>
    </cofactor>
</comment>
<keyword evidence="6" id="KW-0413">Isomerase</keyword>
<feature type="domain" description="Alpha-D-phosphohexomutase alpha/beta/alpha" evidence="11">
    <location>
        <begin position="323"/>
        <end position="428"/>
    </location>
</feature>
<keyword evidence="5 7" id="KW-0460">Magnesium</keyword>
<dbReference type="InterPro" id="IPR016066">
    <property type="entry name" value="A-D-PHexomutase_CS"/>
</dbReference>
<evidence type="ECO:0000256" key="3">
    <source>
        <dbReference type="ARBA" id="ARBA00022553"/>
    </source>
</evidence>
<dbReference type="Gene3D" id="3.30.310.50">
    <property type="entry name" value="Alpha-D-phosphohexomutase, C-terminal domain"/>
    <property type="match status" value="1"/>
</dbReference>
<name>A0ABU6F3J0_9ACTN</name>
<dbReference type="InterPro" id="IPR036900">
    <property type="entry name" value="A-D-PHexomutase_C_sf"/>
</dbReference>
<evidence type="ECO:0000313" key="13">
    <source>
        <dbReference type="Proteomes" id="UP001354931"/>
    </source>
</evidence>
<dbReference type="RefSeq" id="WP_326016371.1">
    <property type="nucleotide sequence ID" value="NZ_JAOZYC010000098.1"/>
</dbReference>
<evidence type="ECO:0000256" key="7">
    <source>
        <dbReference type="RuleBase" id="RU004326"/>
    </source>
</evidence>
<evidence type="ECO:0000259" key="11">
    <source>
        <dbReference type="Pfam" id="PF02880"/>
    </source>
</evidence>
<dbReference type="Pfam" id="PF02880">
    <property type="entry name" value="PGM_PMM_III"/>
    <property type="match status" value="1"/>
</dbReference>
<dbReference type="InterPro" id="IPR005845">
    <property type="entry name" value="A-D-PHexomutase_a/b/a-II"/>
</dbReference>
<reference evidence="12 13" key="1">
    <citation type="submission" date="2022-10" db="EMBL/GenBank/DDBJ databases">
        <authorList>
            <person name="Xie J."/>
            <person name="Shen N."/>
        </authorList>
    </citation>
    <scope>NUCLEOTIDE SEQUENCE [LARGE SCALE GENOMIC DNA]</scope>
    <source>
        <strain evidence="12 13">YIM65594</strain>
    </source>
</reference>
<dbReference type="InterPro" id="IPR005846">
    <property type="entry name" value="A-D-PHexomutase_a/b/a-III"/>
</dbReference>
<comment type="similarity">
    <text evidence="2 7">Belongs to the phosphohexose mutase family.</text>
</comment>
<evidence type="ECO:0000256" key="4">
    <source>
        <dbReference type="ARBA" id="ARBA00022723"/>
    </source>
</evidence>
<dbReference type="PROSITE" id="PS00710">
    <property type="entry name" value="PGM_PMM"/>
    <property type="match status" value="1"/>
</dbReference>
<dbReference type="Pfam" id="PF00408">
    <property type="entry name" value="PGM_PMM_IV"/>
    <property type="match status" value="1"/>
</dbReference>
<dbReference type="SUPFAM" id="SSF55957">
    <property type="entry name" value="Phosphoglucomutase, C-terminal domain"/>
    <property type="match status" value="1"/>
</dbReference>
<evidence type="ECO:0000256" key="6">
    <source>
        <dbReference type="ARBA" id="ARBA00023235"/>
    </source>
</evidence>
<dbReference type="Gene3D" id="3.40.120.10">
    <property type="entry name" value="Alpha-D-Glucose-1,6-Bisphosphate, subunit A, domain 3"/>
    <property type="match status" value="3"/>
</dbReference>